<feature type="transmembrane region" description="Helical" evidence="7">
    <location>
        <begin position="136"/>
        <end position="156"/>
    </location>
</feature>
<dbReference type="Gene3D" id="3.40.50.300">
    <property type="entry name" value="P-loop containing nucleotide triphosphate hydrolases"/>
    <property type="match status" value="1"/>
</dbReference>
<feature type="transmembrane region" description="Helical" evidence="7">
    <location>
        <begin position="20"/>
        <end position="43"/>
    </location>
</feature>
<evidence type="ECO:0000256" key="5">
    <source>
        <dbReference type="ARBA" id="ARBA00022989"/>
    </source>
</evidence>
<evidence type="ECO:0000256" key="7">
    <source>
        <dbReference type="SAM" id="Phobius"/>
    </source>
</evidence>
<dbReference type="PANTHER" id="PTHR43394">
    <property type="entry name" value="ATP-DEPENDENT PERMEASE MDL1, MITOCHONDRIAL"/>
    <property type="match status" value="1"/>
</dbReference>
<evidence type="ECO:0000256" key="4">
    <source>
        <dbReference type="ARBA" id="ARBA00022840"/>
    </source>
</evidence>
<dbReference type="RefSeq" id="WP_338451307.1">
    <property type="nucleotide sequence ID" value="NZ_CP137640.1"/>
</dbReference>
<evidence type="ECO:0000259" key="9">
    <source>
        <dbReference type="PROSITE" id="PS50929"/>
    </source>
</evidence>
<dbReference type="InterPro" id="IPR014223">
    <property type="entry name" value="ABC_CydC/D"/>
</dbReference>
<dbReference type="InterPro" id="IPR036640">
    <property type="entry name" value="ABC1_TM_sf"/>
</dbReference>
<feature type="transmembrane region" description="Helical" evidence="7">
    <location>
        <begin position="246"/>
        <end position="265"/>
    </location>
</feature>
<dbReference type="InterPro" id="IPR003439">
    <property type="entry name" value="ABC_transporter-like_ATP-bd"/>
</dbReference>
<keyword evidence="11" id="KW-1185">Reference proteome</keyword>
<dbReference type="InterPro" id="IPR027417">
    <property type="entry name" value="P-loop_NTPase"/>
</dbReference>
<gene>
    <name evidence="10" type="primary">cydC</name>
    <name evidence="10" type="ORF">R4Z09_05325</name>
</gene>
<evidence type="ECO:0000256" key="1">
    <source>
        <dbReference type="ARBA" id="ARBA00004651"/>
    </source>
</evidence>
<dbReference type="NCBIfam" id="TIGR02868">
    <property type="entry name" value="CydC"/>
    <property type="match status" value="1"/>
</dbReference>
<evidence type="ECO:0000313" key="10">
    <source>
        <dbReference type="EMBL" id="WVX82405.1"/>
    </source>
</evidence>
<dbReference type="SUPFAM" id="SSF90123">
    <property type="entry name" value="ABC transporter transmembrane region"/>
    <property type="match status" value="1"/>
</dbReference>
<keyword evidence="6 7" id="KW-0472">Membrane</keyword>
<organism evidence="10 11">
    <name type="scientific">Niallia oryzisoli</name>
    <dbReference type="NCBI Taxonomy" id="1737571"/>
    <lineage>
        <taxon>Bacteria</taxon>
        <taxon>Bacillati</taxon>
        <taxon>Bacillota</taxon>
        <taxon>Bacilli</taxon>
        <taxon>Bacillales</taxon>
        <taxon>Bacillaceae</taxon>
        <taxon>Niallia</taxon>
    </lineage>
</organism>
<reference evidence="10 11" key="1">
    <citation type="submission" date="2023-10" db="EMBL/GenBank/DDBJ databases">
        <title>Niallia locisalis sp.nov. isolated from a salt pond sample.</title>
        <authorList>
            <person name="Li X.-J."/>
            <person name="Dong L."/>
        </authorList>
    </citation>
    <scope>NUCLEOTIDE SEQUENCE [LARGE SCALE GENOMIC DNA]</scope>
    <source>
        <strain evidence="10 11">DSM 29761</strain>
    </source>
</reference>
<dbReference type="Gene3D" id="1.20.1560.10">
    <property type="entry name" value="ABC transporter type 1, transmembrane domain"/>
    <property type="match status" value="1"/>
</dbReference>
<feature type="transmembrane region" description="Helical" evidence="7">
    <location>
        <begin position="277"/>
        <end position="299"/>
    </location>
</feature>
<dbReference type="SUPFAM" id="SSF52540">
    <property type="entry name" value="P-loop containing nucleoside triphosphate hydrolases"/>
    <property type="match status" value="1"/>
</dbReference>
<dbReference type="InterPro" id="IPR039421">
    <property type="entry name" value="Type_1_exporter"/>
</dbReference>
<dbReference type="PROSITE" id="PS50929">
    <property type="entry name" value="ABC_TM1F"/>
    <property type="match status" value="1"/>
</dbReference>
<dbReference type="InterPro" id="IPR003593">
    <property type="entry name" value="AAA+_ATPase"/>
</dbReference>
<protein>
    <submittedName>
        <fullName evidence="10">Thiol reductant ABC exporter subunit CydC</fullName>
    </submittedName>
</protein>
<name>A0ABZ2CIN3_9BACI</name>
<feature type="transmembrane region" description="Helical" evidence="7">
    <location>
        <begin position="55"/>
        <end position="73"/>
    </location>
</feature>
<accession>A0ABZ2CIN3</accession>
<dbReference type="PANTHER" id="PTHR43394:SF1">
    <property type="entry name" value="ATP-BINDING CASSETTE SUB-FAMILY B MEMBER 10, MITOCHONDRIAL"/>
    <property type="match status" value="1"/>
</dbReference>
<evidence type="ECO:0000256" key="6">
    <source>
        <dbReference type="ARBA" id="ARBA00023136"/>
    </source>
</evidence>
<dbReference type="EMBL" id="CP137640">
    <property type="protein sequence ID" value="WVX82405.1"/>
    <property type="molecule type" value="Genomic_DNA"/>
</dbReference>
<feature type="transmembrane region" description="Helical" evidence="7">
    <location>
        <begin position="162"/>
        <end position="183"/>
    </location>
</feature>
<feature type="domain" description="ABC transmembrane type-1" evidence="9">
    <location>
        <begin position="20"/>
        <end position="304"/>
    </location>
</feature>
<keyword evidence="4" id="KW-0067">ATP-binding</keyword>
<dbReference type="Proteomes" id="UP001357223">
    <property type="component" value="Chromosome"/>
</dbReference>
<dbReference type="PROSITE" id="PS00211">
    <property type="entry name" value="ABC_TRANSPORTER_1"/>
    <property type="match status" value="1"/>
</dbReference>
<evidence type="ECO:0000259" key="8">
    <source>
        <dbReference type="PROSITE" id="PS50893"/>
    </source>
</evidence>
<evidence type="ECO:0000313" key="11">
    <source>
        <dbReference type="Proteomes" id="UP001357223"/>
    </source>
</evidence>
<dbReference type="CDD" id="cd03247">
    <property type="entry name" value="ABCC_cytochrome_bd"/>
    <property type="match status" value="1"/>
</dbReference>
<feature type="domain" description="ABC transporter" evidence="8">
    <location>
        <begin position="338"/>
        <end position="572"/>
    </location>
</feature>
<keyword evidence="3" id="KW-0547">Nucleotide-binding</keyword>
<sequence>MRLFQLYIFPYIKQFRKSILLAILFGVLTVIGASMLTFTSGYLISRTAQRPENILLVYVPVVLVRTFGILRAVTHYIERLIGHDAVLKILSQMRVKLYGLLEPQALFIRSRFQTGDLLGTLADDIEHLQDVYVRTILPTFIGLFLFVATIFSLALFDWVFALWIAFCLSIIIIVYPLFSLYLLKKRQIEQKKIRSLLYQTLTDAIFGLGDWIISGQKELFISKFSADSQANNRIDKKLRHWNQTRTFQLQIITGLILISVGVWAGNQAQAGEIAPTYIAAFTLVTLPIVEGLVPISNAIERIPTYLESMQRLESISKYVPEDSSHDTGTAPISESAHVDIKNLNYRYEHEHEDALQGITLSIPHGDKIAILGKSGAGKSTLIQLLLGAITPSAGTIAINKHEPKYYGENIFEMISVLNQKPYLFATSVKNNIRLGNQMATDEEIETVIKQVKLDEYIHSLPNGLDTQMEETGQRFSGGERQRIALARILLKNTPIVILDEPTVGLDPQTERYLLATIFSALKDKTVIWVTHHLIGIEKMNQIFFIDKGTITMHGSHEELLKINERYRKLYLLDRGHLE</sequence>
<dbReference type="Pfam" id="PF00005">
    <property type="entry name" value="ABC_tran"/>
    <property type="match status" value="1"/>
</dbReference>
<dbReference type="PROSITE" id="PS50893">
    <property type="entry name" value="ABC_TRANSPORTER_2"/>
    <property type="match status" value="1"/>
</dbReference>
<evidence type="ECO:0000256" key="2">
    <source>
        <dbReference type="ARBA" id="ARBA00022692"/>
    </source>
</evidence>
<proteinExistence type="predicted"/>
<dbReference type="InterPro" id="IPR017871">
    <property type="entry name" value="ABC_transporter-like_CS"/>
</dbReference>
<comment type="subcellular location">
    <subcellularLocation>
        <location evidence="1">Cell membrane</location>
        <topology evidence="1">Multi-pass membrane protein</topology>
    </subcellularLocation>
</comment>
<evidence type="ECO:0000256" key="3">
    <source>
        <dbReference type="ARBA" id="ARBA00022741"/>
    </source>
</evidence>
<dbReference type="SMART" id="SM00382">
    <property type="entry name" value="AAA"/>
    <property type="match status" value="1"/>
</dbReference>
<keyword evidence="2 7" id="KW-0812">Transmembrane</keyword>
<keyword evidence="5 7" id="KW-1133">Transmembrane helix</keyword>
<dbReference type="InterPro" id="IPR011527">
    <property type="entry name" value="ABC1_TM_dom"/>
</dbReference>